<keyword evidence="5 6" id="KW-0440">LIM domain</keyword>
<feature type="domain" description="PDZ" evidence="9">
    <location>
        <begin position="8"/>
        <end position="83"/>
    </location>
</feature>
<evidence type="ECO:0000259" key="9">
    <source>
        <dbReference type="PROSITE" id="PS50106"/>
    </source>
</evidence>
<dbReference type="RefSeq" id="XP_024498993.1">
    <property type="nucleotide sequence ID" value="XM_024649974.1"/>
</dbReference>
<evidence type="ECO:0000256" key="5">
    <source>
        <dbReference type="ARBA" id="ARBA00023038"/>
    </source>
</evidence>
<evidence type="ECO:0000256" key="7">
    <source>
        <dbReference type="SAM" id="Coils"/>
    </source>
</evidence>
<dbReference type="WBParaSite" id="SRAE_X000152700.1">
    <property type="protein sequence ID" value="SRAE_X000152700.1"/>
    <property type="gene ID" value="WBGene00267099"/>
</dbReference>
<accession>A0A090KX33</accession>
<reference evidence="11" key="2">
    <citation type="submission" date="2014-09" db="EMBL/GenBank/DDBJ databases">
        <authorList>
            <person name="Martin A.A."/>
        </authorList>
    </citation>
    <scope>NUCLEOTIDE SEQUENCE</scope>
    <source>
        <strain evidence="11">ED321</strain>
    </source>
</reference>
<evidence type="ECO:0000256" key="6">
    <source>
        <dbReference type="PROSITE-ProRule" id="PRU00125"/>
    </source>
</evidence>
<keyword evidence="11" id="KW-1185">Reference proteome</keyword>
<dbReference type="SUPFAM" id="SSF50156">
    <property type="entry name" value="PDZ domain-like"/>
    <property type="match status" value="1"/>
</dbReference>
<dbReference type="CDD" id="cd09360">
    <property type="entry name" value="LIM_ALP_like"/>
    <property type="match status" value="1"/>
</dbReference>
<gene>
    <name evidence="10 12 13" type="ORF">SRAE_X000152700</name>
</gene>
<dbReference type="Pfam" id="PF00412">
    <property type="entry name" value="LIM"/>
    <property type="match status" value="4"/>
</dbReference>
<dbReference type="PROSITE" id="PS50023">
    <property type="entry name" value="LIM_DOMAIN_2"/>
    <property type="match status" value="3"/>
</dbReference>
<dbReference type="GO" id="GO:0031941">
    <property type="term" value="C:filamentous actin"/>
    <property type="evidence" value="ECO:0007669"/>
    <property type="project" value="TreeGrafter"/>
</dbReference>
<dbReference type="GO" id="GO:0061061">
    <property type="term" value="P:muscle structure development"/>
    <property type="evidence" value="ECO:0007669"/>
    <property type="project" value="TreeGrafter"/>
</dbReference>
<feature type="domain" description="LIM zinc-binding" evidence="8">
    <location>
        <begin position="962"/>
        <end position="1021"/>
    </location>
</feature>
<dbReference type="FunFam" id="2.10.110.10:FF:000069">
    <property type="entry name" value="Uncharacterized protein, isoform Z"/>
    <property type="match status" value="1"/>
</dbReference>
<dbReference type="GeneID" id="36384593"/>
<dbReference type="InterPro" id="IPR050604">
    <property type="entry name" value="PDZ-LIM_domain"/>
</dbReference>
<evidence type="ECO:0000256" key="4">
    <source>
        <dbReference type="ARBA" id="ARBA00022833"/>
    </source>
</evidence>
<dbReference type="FunFam" id="2.10.110.10:FF:000060">
    <property type="entry name" value="Uncharacterized protein, isoform Z"/>
    <property type="match status" value="1"/>
</dbReference>
<evidence type="ECO:0000313" key="12">
    <source>
        <dbReference type="WBParaSite" id="SRAE_X000152700.1"/>
    </source>
</evidence>
<evidence type="ECO:0000313" key="10">
    <source>
        <dbReference type="EMBL" id="CEF59782.1"/>
    </source>
</evidence>
<dbReference type="PANTHER" id="PTHR24214:SF38">
    <property type="entry name" value="PDZ AND LIM DOMAIN PROTEIN ZASP-RELATED"/>
    <property type="match status" value="1"/>
</dbReference>
<feature type="domain" description="LIM zinc-binding" evidence="8">
    <location>
        <begin position="245"/>
        <end position="304"/>
    </location>
</feature>
<reference evidence="10" key="1">
    <citation type="submission" date="2014-09" db="EMBL/GenBank/DDBJ databases">
        <authorList>
            <person name="Aslett A.Martin."/>
        </authorList>
    </citation>
    <scope>NUCLEOTIDE SEQUENCE</scope>
    <source>
        <strain evidence="10">ED321 Heterogonic</strain>
    </source>
</reference>
<organism evidence="10">
    <name type="scientific">Strongyloides ratti</name>
    <name type="common">Parasitic roundworm</name>
    <dbReference type="NCBI Taxonomy" id="34506"/>
    <lineage>
        <taxon>Eukaryota</taxon>
        <taxon>Metazoa</taxon>
        <taxon>Ecdysozoa</taxon>
        <taxon>Nematoda</taxon>
        <taxon>Chromadorea</taxon>
        <taxon>Rhabditida</taxon>
        <taxon>Tylenchina</taxon>
        <taxon>Panagrolaimomorpha</taxon>
        <taxon>Strongyloidoidea</taxon>
        <taxon>Strongyloididae</taxon>
        <taxon>Strongyloides</taxon>
    </lineage>
</organism>
<dbReference type="FunFam" id="2.10.110.10:FF:000020">
    <property type="entry name" value="PDZ and LIM domain protein 5"/>
    <property type="match status" value="1"/>
</dbReference>
<protein>
    <submittedName>
        <fullName evidence="10 12">PDZ and LIM domain protein Zasp</fullName>
    </submittedName>
</protein>
<sequence>MINKEMITVRMNRADVNTPWGFQVRPPSTIYKIEGGSLADRAGIQHGDEISKIQNENVNDFNRLQNIITQPIHEIELIIYRNMSSTRIWKPIISETSESENVFKTGTNLQSNVKVNLEHRPLDCDPLVNGFNTTAKPFNQTLQNAYDHVGDQKHFEISASHSTKAEEYLKEKGGLFGTDPNAKNAFNQKQNQPSYLNSETLKLIQEDDKRERHDKVPVKVNSPYRQESCGPRGIMTTNNINHNLPVCFICGRNILGLVCRAFDVNVHADCFSCSTCGSNLKNQGHHFVNSKFYCDVHGRQIKSLSQPQYSPNTLKISHQYENKPVNIHSSGNNIYQHDLSKPSFQTDIMARQPILNEKQKDEIIKNYSSSSYATMTNELKKTPTPFYGSSHDYDTLNVNINKSPEPLEFRNLKKSPLPREIRDVTIKYLKKSDSLPVWPPTESFSTSPQKYWTLNLAPYTRKENKSLLDLVVEEDLKSSIYNNNNNHDFHSPTLSSTYEKSQDLDISNHQEPTTSMSIPISNIDRLTPPRISPRRYKKKDSQNKEINKKYDFIPINPDNDNEYSIQIKKLPEIVTTSLSNDTIENTLKIEKQLRWVEDPEIIEEADIITEESFSDYRLNENENTFEDIEADESDCIDEQEQWIKEELEQYKKEEELEKLKKQNNNMNSNFEKDIKPKNEMENDEINNLTVTSVTNSCENFEENKLTELIKSTQQLLLHVEKKHGIKKDNNMDNNNIDNKLIFENKDNSLIEKYKQNSTIKLIEETREEIEKMKAELRDRSIIVTDKEYKPITFSGPIKYETINFKEENSSFSQYEPTKVVTPADYICKKIKNVYVENNLPCNDMSLSKKCLDYYQQQPKYTGVNYQGIEENNKSTYTTQKNITFNGNNGRNSQQPYESRIPICNQCRNEIHGAFVMTGGNTYCPEHFVCANTSCSRKLVDIGFVEERGQRFCELCFEKLIAPVCGKCNKPITGDCLNALQKQFHPQCFTCAHCMKAFGNAAFYMENGKPYCERDWNNLFTTKCVSCKFPIEAGDRWVEALGASFHSNCFSCVVCHVNLEGQSFYAKNNQPYCRMHA</sequence>
<dbReference type="EMBL" id="LN609396">
    <property type="protein sequence ID" value="CEF59782.1"/>
    <property type="molecule type" value="Genomic_DNA"/>
</dbReference>
<dbReference type="GO" id="GO:0030018">
    <property type="term" value="C:Z disc"/>
    <property type="evidence" value="ECO:0007669"/>
    <property type="project" value="TreeGrafter"/>
</dbReference>
<dbReference type="PROSITE" id="PS50106">
    <property type="entry name" value="PDZ"/>
    <property type="match status" value="1"/>
</dbReference>
<dbReference type="GO" id="GO:0030036">
    <property type="term" value="P:actin cytoskeleton organization"/>
    <property type="evidence" value="ECO:0007669"/>
    <property type="project" value="TreeGrafter"/>
</dbReference>
<dbReference type="SUPFAM" id="SSF57716">
    <property type="entry name" value="Glucocorticoid receptor-like (DNA-binding domain)"/>
    <property type="match status" value="4"/>
</dbReference>
<dbReference type="GO" id="GO:0051371">
    <property type="term" value="F:muscle alpha-actinin binding"/>
    <property type="evidence" value="ECO:0007669"/>
    <property type="project" value="TreeGrafter"/>
</dbReference>
<dbReference type="CDD" id="cd09455">
    <property type="entry name" value="LIM1_Enigma_like_1"/>
    <property type="match status" value="1"/>
</dbReference>
<feature type="domain" description="LIM zinc-binding" evidence="8">
    <location>
        <begin position="1022"/>
        <end position="1076"/>
    </location>
</feature>
<name>A0A090KX33_STRRB</name>
<dbReference type="CTD" id="36384593"/>
<evidence type="ECO:0000313" key="11">
    <source>
        <dbReference type="Proteomes" id="UP000035682"/>
    </source>
</evidence>
<keyword evidence="4 6" id="KW-0862">Zinc</keyword>
<dbReference type="GO" id="GO:0003779">
    <property type="term" value="F:actin binding"/>
    <property type="evidence" value="ECO:0007669"/>
    <property type="project" value="TreeGrafter"/>
</dbReference>
<dbReference type="GO" id="GO:0005912">
    <property type="term" value="C:adherens junction"/>
    <property type="evidence" value="ECO:0007669"/>
    <property type="project" value="TreeGrafter"/>
</dbReference>
<dbReference type="GO" id="GO:0001725">
    <property type="term" value="C:stress fiber"/>
    <property type="evidence" value="ECO:0007669"/>
    <property type="project" value="TreeGrafter"/>
</dbReference>
<evidence type="ECO:0000313" key="13">
    <source>
        <dbReference type="WormBase" id="SRAE_X000152700"/>
    </source>
</evidence>
<keyword evidence="7" id="KW-0175">Coiled coil</keyword>
<dbReference type="SMART" id="SM00228">
    <property type="entry name" value="PDZ"/>
    <property type="match status" value="1"/>
</dbReference>
<dbReference type="SMART" id="SM00132">
    <property type="entry name" value="LIM"/>
    <property type="match status" value="4"/>
</dbReference>
<evidence type="ECO:0000256" key="3">
    <source>
        <dbReference type="ARBA" id="ARBA00022723"/>
    </source>
</evidence>
<dbReference type="CDD" id="cd09461">
    <property type="entry name" value="LIM3_Enigma_like_1"/>
    <property type="match status" value="1"/>
</dbReference>
<comment type="subcellular location">
    <subcellularLocation>
        <location evidence="1">Cytoplasm</location>
    </subcellularLocation>
</comment>
<dbReference type="InterPro" id="IPR036034">
    <property type="entry name" value="PDZ_sf"/>
</dbReference>
<dbReference type="Proteomes" id="UP000035682">
    <property type="component" value="Unplaced"/>
</dbReference>
<keyword evidence="2" id="KW-0963">Cytoplasm</keyword>
<dbReference type="Gene3D" id="2.30.42.10">
    <property type="match status" value="1"/>
</dbReference>
<dbReference type="Gene3D" id="2.10.110.10">
    <property type="entry name" value="Cysteine Rich Protein"/>
    <property type="match status" value="4"/>
</dbReference>
<dbReference type="WormBase" id="SRAE_X000152700">
    <property type="protein sequence ID" value="SRP02053"/>
    <property type="gene ID" value="WBGene00267099"/>
</dbReference>
<dbReference type="AlphaFoldDB" id="A0A090KX33"/>
<dbReference type="OrthoDB" id="5911912at2759"/>
<evidence type="ECO:0000256" key="1">
    <source>
        <dbReference type="ARBA" id="ARBA00004496"/>
    </source>
</evidence>
<evidence type="ECO:0000259" key="8">
    <source>
        <dbReference type="PROSITE" id="PS50023"/>
    </source>
</evidence>
<proteinExistence type="predicted"/>
<evidence type="ECO:0000256" key="2">
    <source>
        <dbReference type="ARBA" id="ARBA00022490"/>
    </source>
</evidence>
<keyword evidence="3 6" id="KW-0479">Metal-binding</keyword>
<feature type="coiled-coil region" evidence="7">
    <location>
        <begin position="755"/>
        <end position="782"/>
    </location>
</feature>
<dbReference type="InterPro" id="IPR001781">
    <property type="entry name" value="Znf_LIM"/>
</dbReference>
<dbReference type="PROSITE" id="PS00478">
    <property type="entry name" value="LIM_DOMAIN_1"/>
    <property type="match status" value="1"/>
</dbReference>
<dbReference type="PANTHER" id="PTHR24214">
    <property type="entry name" value="PDZ AND LIM DOMAIN PROTEIN ZASP"/>
    <property type="match status" value="1"/>
</dbReference>
<dbReference type="GO" id="GO:0046872">
    <property type="term" value="F:metal ion binding"/>
    <property type="evidence" value="ECO:0007669"/>
    <property type="project" value="UniProtKB-KW"/>
</dbReference>
<dbReference type="InterPro" id="IPR001478">
    <property type="entry name" value="PDZ"/>
</dbReference>
<reference evidence="12" key="3">
    <citation type="submission" date="2020-12" db="UniProtKB">
        <authorList>
            <consortium name="WormBaseParasite"/>
        </authorList>
    </citation>
    <scope>IDENTIFICATION</scope>
</reference>